<protein>
    <submittedName>
        <fullName evidence="2">Uncharacterized protein</fullName>
    </submittedName>
</protein>
<reference evidence="2" key="1">
    <citation type="submission" date="2016-11" db="UniProtKB">
        <authorList>
            <consortium name="WormBaseParasite"/>
        </authorList>
    </citation>
    <scope>IDENTIFICATION</scope>
    <source>
        <strain evidence="2">KR3021</strain>
    </source>
</reference>
<proteinExistence type="predicted"/>
<dbReference type="WBParaSite" id="RSKR_0000166400.1">
    <property type="protein sequence ID" value="RSKR_0000166400.1"/>
    <property type="gene ID" value="RSKR_0000166400"/>
</dbReference>
<sequence>MDVTTPMENEQNIKDQATIRELHKDFEREKAYKQEIAAKYDALQKTQKKLLQTNEELRHRNAETDYLWSFKHDNDALKKELKLSKANEKLAEVCSDLCGRDNDGEPLTKKLMSFFDSKGSLQFEPLLNVVKRNNYDIRLNLNKTKEQLRKKICEAQKLRMDLEDERARSKRIGKELEEMKAVYESHSVSGLTEVVTMPDTPQPKKPSSELENSSGIFFVDMTESESTPRVTKIANPNRPKENMMSESFFNLEQVVSPNVTINTACNQSILNETSDETFARMEKAINAKHQKVTNSKSGLVTSKRSANNCNASNGPYKKSKKFNFI</sequence>
<accession>A0AC35TKL2</accession>
<name>A0AC35TKL2_9BILA</name>
<evidence type="ECO:0000313" key="1">
    <source>
        <dbReference type="Proteomes" id="UP000095286"/>
    </source>
</evidence>
<dbReference type="Proteomes" id="UP000095286">
    <property type="component" value="Unplaced"/>
</dbReference>
<organism evidence="1 2">
    <name type="scientific">Rhabditophanes sp. KR3021</name>
    <dbReference type="NCBI Taxonomy" id="114890"/>
    <lineage>
        <taxon>Eukaryota</taxon>
        <taxon>Metazoa</taxon>
        <taxon>Ecdysozoa</taxon>
        <taxon>Nematoda</taxon>
        <taxon>Chromadorea</taxon>
        <taxon>Rhabditida</taxon>
        <taxon>Tylenchina</taxon>
        <taxon>Panagrolaimomorpha</taxon>
        <taxon>Strongyloidoidea</taxon>
        <taxon>Alloionematidae</taxon>
        <taxon>Rhabditophanes</taxon>
    </lineage>
</organism>
<evidence type="ECO:0000313" key="2">
    <source>
        <dbReference type="WBParaSite" id="RSKR_0000166400.1"/>
    </source>
</evidence>